<dbReference type="InterPro" id="IPR011096">
    <property type="entry name" value="FTP_domain"/>
</dbReference>
<dbReference type="Pfam" id="PF07504">
    <property type="entry name" value="FTP"/>
    <property type="match status" value="1"/>
</dbReference>
<dbReference type="PANTHER" id="PTHR33794">
    <property type="entry name" value="BACILLOLYSIN"/>
    <property type="match status" value="1"/>
</dbReference>
<comment type="function">
    <text evidence="11">Extracellular zinc metalloprotease.</text>
</comment>
<keyword evidence="7 11" id="KW-0862">Zinc</keyword>
<dbReference type="Proteomes" id="UP000044616">
    <property type="component" value="Unassembled WGS sequence"/>
</dbReference>
<dbReference type="InterPro" id="IPR023612">
    <property type="entry name" value="Peptidase_M4"/>
</dbReference>
<dbReference type="EC" id="3.4.24.-" evidence="11"/>
<keyword evidence="8 11" id="KW-0482">Metalloprotease</keyword>
<dbReference type="Gene3D" id="3.10.450.40">
    <property type="match status" value="1"/>
</dbReference>
<dbReference type="Gene3D" id="3.10.170.10">
    <property type="match status" value="1"/>
</dbReference>
<feature type="active site" description="Proton donor" evidence="10">
    <location>
        <position position="436"/>
    </location>
</feature>
<dbReference type="SUPFAM" id="SSF55486">
    <property type="entry name" value="Metalloproteases ('zincins'), catalytic domain"/>
    <property type="match status" value="1"/>
</dbReference>
<evidence type="ECO:0000256" key="3">
    <source>
        <dbReference type="ARBA" id="ARBA00022670"/>
    </source>
</evidence>
<dbReference type="InterPro" id="IPR001570">
    <property type="entry name" value="Peptidase_M4_C_domain"/>
</dbReference>
<evidence type="ECO:0000256" key="10">
    <source>
        <dbReference type="PIRSR" id="PIRSR623612-1"/>
    </source>
</evidence>
<name>A0A077UVZ8_9STAP</name>
<evidence type="ECO:0000259" key="15">
    <source>
        <dbReference type="Pfam" id="PF07504"/>
    </source>
</evidence>
<keyword evidence="6 11" id="KW-0378">Hydrolase</keyword>
<evidence type="ECO:0000256" key="6">
    <source>
        <dbReference type="ARBA" id="ARBA00022801"/>
    </source>
</evidence>
<comment type="subcellular location">
    <subcellularLocation>
        <location evidence="11">Secreted</location>
    </subcellularLocation>
</comment>
<evidence type="ECO:0000256" key="8">
    <source>
        <dbReference type="ARBA" id="ARBA00023049"/>
    </source>
</evidence>
<comment type="cofactor">
    <cofactor evidence="1 11">
        <name>Zn(2+)</name>
        <dbReference type="ChEBI" id="CHEBI:29105"/>
    </cofactor>
</comment>
<evidence type="ECO:0000313" key="17">
    <source>
        <dbReference type="Proteomes" id="UP000044616"/>
    </source>
</evidence>
<organism evidence="16 17">
    <name type="scientific">Staphylococcus schweitzeri</name>
    <dbReference type="NCBI Taxonomy" id="1654388"/>
    <lineage>
        <taxon>Bacteria</taxon>
        <taxon>Bacillati</taxon>
        <taxon>Bacillota</taxon>
        <taxon>Bacilli</taxon>
        <taxon>Bacillales</taxon>
        <taxon>Staphylococcaceae</taxon>
        <taxon>Staphylococcus</taxon>
    </lineage>
</organism>
<feature type="signal peptide" evidence="11">
    <location>
        <begin position="1"/>
        <end position="27"/>
    </location>
</feature>
<dbReference type="PRINTS" id="PR00730">
    <property type="entry name" value="THERMOLYSIN"/>
</dbReference>
<dbReference type="PANTHER" id="PTHR33794:SF1">
    <property type="entry name" value="BACILLOLYSIN"/>
    <property type="match status" value="1"/>
</dbReference>
<dbReference type="AlphaFoldDB" id="A0A077UVZ8"/>
<dbReference type="MEROPS" id="M04.009"/>
<evidence type="ECO:0000256" key="7">
    <source>
        <dbReference type="ARBA" id="ARBA00022833"/>
    </source>
</evidence>
<keyword evidence="11" id="KW-0964">Secreted</keyword>
<dbReference type="InterPro" id="IPR013856">
    <property type="entry name" value="Peptidase_M4_domain"/>
</dbReference>
<dbReference type="Pfam" id="PF02868">
    <property type="entry name" value="Peptidase_M4_C"/>
    <property type="match status" value="1"/>
</dbReference>
<evidence type="ECO:0000313" key="16">
    <source>
        <dbReference type="EMBL" id="CDR28535.1"/>
    </source>
</evidence>
<reference evidence="16 17" key="1">
    <citation type="submission" date="2014-05" db="EMBL/GenBank/DDBJ databases">
        <authorList>
            <person name="Aslett A.Martin."/>
            <person name="De Silva Nishadi"/>
        </authorList>
    </citation>
    <scope>NUCLEOTIDE SEQUENCE [LARGE SCALE GENOMIC DNA]</scope>
</reference>
<evidence type="ECO:0000256" key="2">
    <source>
        <dbReference type="ARBA" id="ARBA00009388"/>
    </source>
</evidence>
<keyword evidence="9" id="KW-0865">Zymogen</keyword>
<accession>A0A077UVZ8</accession>
<gene>
    <name evidence="16" type="primary">aur</name>
    <name evidence="16" type="ORF">ERS140147_01670</name>
</gene>
<evidence type="ECO:0000259" key="12">
    <source>
        <dbReference type="Pfam" id="PF01447"/>
    </source>
</evidence>
<dbReference type="GO" id="GO:0004222">
    <property type="term" value="F:metalloendopeptidase activity"/>
    <property type="evidence" value="ECO:0007669"/>
    <property type="project" value="UniProtKB-UniRule"/>
</dbReference>
<evidence type="ECO:0000259" key="14">
    <source>
        <dbReference type="Pfam" id="PF03413"/>
    </source>
</evidence>
<dbReference type="GO" id="GO:0006508">
    <property type="term" value="P:proteolysis"/>
    <property type="evidence" value="ECO:0007669"/>
    <property type="project" value="UniProtKB-KW"/>
</dbReference>
<dbReference type="Pfam" id="PF03413">
    <property type="entry name" value="PepSY"/>
    <property type="match status" value="1"/>
</dbReference>
<feature type="domain" description="Peptidase M4 C-terminal" evidence="13">
    <location>
        <begin position="363"/>
        <end position="508"/>
    </location>
</feature>
<keyword evidence="4" id="KW-0479">Metal-binding</keyword>
<evidence type="ECO:0000256" key="4">
    <source>
        <dbReference type="ARBA" id="ARBA00022723"/>
    </source>
</evidence>
<dbReference type="Pfam" id="PF01447">
    <property type="entry name" value="Peptidase_M4"/>
    <property type="match status" value="1"/>
</dbReference>
<evidence type="ECO:0000256" key="11">
    <source>
        <dbReference type="RuleBase" id="RU366073"/>
    </source>
</evidence>
<dbReference type="Gene3D" id="1.10.390.10">
    <property type="entry name" value="Neutral Protease Domain 2"/>
    <property type="match status" value="1"/>
</dbReference>
<feature type="domain" description="Peptidase M4" evidence="12">
    <location>
        <begin position="212"/>
        <end position="360"/>
    </location>
</feature>
<evidence type="ECO:0000259" key="13">
    <source>
        <dbReference type="Pfam" id="PF02868"/>
    </source>
</evidence>
<evidence type="ECO:0000256" key="5">
    <source>
        <dbReference type="ARBA" id="ARBA00022729"/>
    </source>
</evidence>
<keyword evidence="3 11" id="KW-0645">Protease</keyword>
<dbReference type="GO" id="GO:0046872">
    <property type="term" value="F:metal ion binding"/>
    <property type="evidence" value="ECO:0007669"/>
    <property type="project" value="UniProtKB-UniRule"/>
</dbReference>
<dbReference type="CDD" id="cd09597">
    <property type="entry name" value="M4_TLP"/>
    <property type="match status" value="1"/>
</dbReference>
<protein>
    <recommendedName>
        <fullName evidence="11">Neutral metalloproteinase</fullName>
        <ecNumber evidence="11">3.4.24.-</ecNumber>
    </recommendedName>
</protein>
<proteinExistence type="inferred from homology"/>
<dbReference type="InterPro" id="IPR050728">
    <property type="entry name" value="Zinc_Metalloprotease_M4"/>
</dbReference>
<dbReference type="InterPro" id="IPR025711">
    <property type="entry name" value="PepSY"/>
</dbReference>
<feature type="chain" id="PRO_5039744686" description="Neutral metalloproteinase" evidence="11">
    <location>
        <begin position="28"/>
        <end position="509"/>
    </location>
</feature>
<keyword evidence="5 11" id="KW-0732">Signal</keyword>
<dbReference type="RefSeq" id="WP_047531072.1">
    <property type="nucleotide sequence ID" value="NZ_CCEH01000013.1"/>
</dbReference>
<evidence type="ECO:0000256" key="1">
    <source>
        <dbReference type="ARBA" id="ARBA00001947"/>
    </source>
</evidence>
<dbReference type="InterPro" id="IPR027268">
    <property type="entry name" value="Peptidase_M4/M1_CTD_sf"/>
</dbReference>
<sequence>MRKFSRYAFTSMAAVTLLSTLVPTAVAADTDSKPANSDINFEVTQKSDAVKALKELPKSENVKNNYQDYSVTDVKKDNKGFTHYTLQPSVDGVHAPDKEVKVHADKSGKVVLINGDTDAKKVKPTNKVTISKDEAVDKAFKAVKIDKNKAKNLKDDVIKENKVEIDGDSNKYIYNLELITVSPEISNWKVKIDAQTGEVVEKTNLVKEAAATGKGKGVLGDTKDININSIDGGFSLEDLTHQGKLSAYSFNDQTGQATLITNEDENFVNDDQRAGVDANYYAKQTYDYYKNTFGRESYDNHGSPIISLTHVNNYGGQDNRNNAAWVGDKMIYGDGDGRTFTNLSGANDVVAHELTHGVTQETAKLEYKDQSGALNESFSDVFGYFVDDEDFLMGEDVYTPGKDGDALRSMSDPEQFGQPSHMKDYVYTEKDNGGVHTNSGIPNKAAYNVIQSIGKSKSEQIYYRALTEYLTSNSNFKDCKDALYQSAKDLYDEQTAEKVYEAWNEVGVE</sequence>
<feature type="active site" evidence="10">
    <location>
        <position position="353"/>
    </location>
</feature>
<feature type="domain" description="PepSY" evidence="14">
    <location>
        <begin position="130"/>
        <end position="202"/>
    </location>
</feature>
<feature type="domain" description="FTP" evidence="15">
    <location>
        <begin position="68"/>
        <end position="116"/>
    </location>
</feature>
<comment type="similarity">
    <text evidence="2 11">Belongs to the peptidase M4 family.</text>
</comment>
<evidence type="ECO:0000256" key="9">
    <source>
        <dbReference type="ARBA" id="ARBA00023145"/>
    </source>
</evidence>
<dbReference type="EMBL" id="CCEH01000013">
    <property type="protein sequence ID" value="CDR28535.1"/>
    <property type="molecule type" value="Genomic_DNA"/>
</dbReference>
<dbReference type="GO" id="GO:0005576">
    <property type="term" value="C:extracellular region"/>
    <property type="evidence" value="ECO:0007669"/>
    <property type="project" value="UniProtKB-SubCell"/>
</dbReference>